<dbReference type="SUPFAM" id="SSF50939">
    <property type="entry name" value="Sialidases"/>
    <property type="match status" value="1"/>
</dbReference>
<dbReference type="PANTHER" id="PTHR43752:SF2">
    <property type="entry name" value="BNR_ASP-BOX REPEAT FAMILY PROTEIN"/>
    <property type="match status" value="1"/>
</dbReference>
<feature type="domain" description="Sialidase" evidence="2">
    <location>
        <begin position="88"/>
        <end position="414"/>
    </location>
</feature>
<dbReference type="InterPro" id="IPR036278">
    <property type="entry name" value="Sialidase_sf"/>
</dbReference>
<keyword evidence="3" id="KW-0378">Hydrolase</keyword>
<evidence type="ECO:0000256" key="1">
    <source>
        <dbReference type="SAM" id="MobiDB-lite"/>
    </source>
</evidence>
<evidence type="ECO:0000313" key="4">
    <source>
        <dbReference type="Proteomes" id="UP000270471"/>
    </source>
</evidence>
<dbReference type="RefSeq" id="WP_121892708.1">
    <property type="nucleotide sequence ID" value="NZ_PENI01000022.1"/>
</dbReference>
<gene>
    <name evidence="3" type="ORF">CTZ28_28985</name>
</gene>
<feature type="region of interest" description="Disordered" evidence="1">
    <location>
        <begin position="1"/>
        <end position="66"/>
    </location>
</feature>
<dbReference type="EMBL" id="PENI01000022">
    <property type="protein sequence ID" value="RMB82489.1"/>
    <property type="molecule type" value="Genomic_DNA"/>
</dbReference>
<keyword evidence="4" id="KW-1185">Reference proteome</keyword>
<dbReference type="GO" id="GO:0016787">
    <property type="term" value="F:hydrolase activity"/>
    <property type="evidence" value="ECO:0007669"/>
    <property type="project" value="UniProtKB-KW"/>
</dbReference>
<dbReference type="OrthoDB" id="41724at2"/>
<organism evidence="3 4">
    <name type="scientific">Streptomyces shenzhenensis</name>
    <dbReference type="NCBI Taxonomy" id="943815"/>
    <lineage>
        <taxon>Bacteria</taxon>
        <taxon>Bacillati</taxon>
        <taxon>Actinomycetota</taxon>
        <taxon>Actinomycetes</taxon>
        <taxon>Kitasatosporales</taxon>
        <taxon>Streptomycetaceae</taxon>
        <taxon>Streptomyces</taxon>
    </lineage>
</organism>
<dbReference type="Gene3D" id="2.120.10.10">
    <property type="match status" value="1"/>
</dbReference>
<dbReference type="CDD" id="cd15482">
    <property type="entry name" value="Sialidase_non-viral"/>
    <property type="match status" value="1"/>
</dbReference>
<dbReference type="AlphaFoldDB" id="A0A3M0I8G4"/>
<proteinExistence type="predicted"/>
<reference evidence="3 4" key="1">
    <citation type="submission" date="2017-11" db="EMBL/GenBank/DDBJ databases">
        <title>Draft genome of actinobacteria isolated from guarana (Paullinia cupana (Mart.) Ducke.</title>
        <authorList>
            <person name="Siqueira K.A."/>
            <person name="Liotti R.G."/>
            <person name="Mendes T.A.O."/>
            <person name="Soares M.A."/>
        </authorList>
    </citation>
    <scope>NUCLEOTIDE SEQUENCE [LARGE SCALE GENOMIC DNA]</scope>
    <source>
        <strain evidence="3 4">193</strain>
    </source>
</reference>
<dbReference type="Proteomes" id="UP000270471">
    <property type="component" value="Unassembled WGS sequence"/>
</dbReference>
<name>A0A3M0I8G4_9ACTN</name>
<dbReference type="InterPro" id="IPR011040">
    <property type="entry name" value="Sialidase"/>
</dbReference>
<protein>
    <submittedName>
        <fullName evidence="3">Glycosyl hydrolase</fullName>
    </submittedName>
</protein>
<accession>A0A3M0I8G4</accession>
<sequence length="439" mass="46483">MRTGAQRADSGSPAPDPDRAGASRSAPAGERHGGAEPGTDVSRPRPADSGAADGVLRPAPGRPGRAEAHLAAPAVQNHAANLAVLPGGDLGCVWFAGTLEGVADISVWFSRLAPGADTWSTPVRLSDDPTRSEQNPLLFAAPSGELWLLHTAQLGGRQETAEVRLRVSNDDGATWGPPRTLFEGGVFVRQPVVELPGSGRLLLPVFHCTTPPGTPWTGDRDTSAVLISDDGGRTWHERPVPGSTGLVHMNIRRLPDGSLLALFRSRRADAVHRSTSYDGGETWTVPEPTELPNNNSSVQYAVLADGRLALTYNHSSAADAVERRVSLYDDIDDGDLNEGGSEGPAAAPSGDAFWGAPRAPLSLAVSTDGGHTWPLRHDLETGDGHCLTNNSRDGLNRELSYPTLAQTPDGALHIAYTHHRRTIKHISLSPSWTARAFPA</sequence>
<evidence type="ECO:0000313" key="3">
    <source>
        <dbReference type="EMBL" id="RMB82489.1"/>
    </source>
</evidence>
<dbReference type="Pfam" id="PF13088">
    <property type="entry name" value="BNR_2"/>
    <property type="match status" value="1"/>
</dbReference>
<evidence type="ECO:0000259" key="2">
    <source>
        <dbReference type="Pfam" id="PF13088"/>
    </source>
</evidence>
<comment type="caution">
    <text evidence="3">The sequence shown here is derived from an EMBL/GenBank/DDBJ whole genome shotgun (WGS) entry which is preliminary data.</text>
</comment>
<dbReference type="PANTHER" id="PTHR43752">
    <property type="entry name" value="BNR/ASP-BOX REPEAT FAMILY PROTEIN"/>
    <property type="match status" value="1"/>
</dbReference>